<accession>A0ABQ8L5Q5</accession>
<keyword evidence="2" id="KW-0396">Initiation factor</keyword>
<evidence type="ECO:0000313" key="2">
    <source>
        <dbReference type="EMBL" id="KAI2646040.1"/>
    </source>
</evidence>
<gene>
    <name evidence="2" type="ORF">H4Q32_029672</name>
</gene>
<evidence type="ECO:0000256" key="1">
    <source>
        <dbReference type="SAM" id="MobiDB-lite"/>
    </source>
</evidence>
<protein>
    <submittedName>
        <fullName evidence="2">Translation initiation factor IF-2</fullName>
    </submittedName>
</protein>
<comment type="caution">
    <text evidence="2">The sequence shown here is derived from an EMBL/GenBank/DDBJ whole genome shotgun (WGS) entry which is preliminary data.</text>
</comment>
<sequence length="231" mass="24077">MASSSLVSIGVCQSSSSTRFPCRSGSTLVSRPPTSTSGLHSSGCASCTLWLRRVPHESSVTPPRPFGSLPTPLSPKPPTPPCPSKSLASPWLIGSPFTPQAPPPPALPLPVCPLESSALPSPWLLPPSAPLWTITMVAWWLGLCLTPPAPGPPGILLGSSLHQSLCGPSYLLSDSSLRQSHPGHLRDSLPALLQPLLLNPCPPSTVAPSTAPSRRGQTLTVLNSFVVVCFT</sequence>
<evidence type="ECO:0000313" key="3">
    <source>
        <dbReference type="Proteomes" id="UP000830375"/>
    </source>
</evidence>
<proteinExistence type="predicted"/>
<dbReference type="EMBL" id="JACTAM010002113">
    <property type="protein sequence ID" value="KAI2646040.1"/>
    <property type="molecule type" value="Genomic_DNA"/>
</dbReference>
<organism evidence="2 3">
    <name type="scientific">Labeo rohita</name>
    <name type="common">Indian major carp</name>
    <name type="synonym">Cyprinus rohita</name>
    <dbReference type="NCBI Taxonomy" id="84645"/>
    <lineage>
        <taxon>Eukaryota</taxon>
        <taxon>Metazoa</taxon>
        <taxon>Chordata</taxon>
        <taxon>Craniata</taxon>
        <taxon>Vertebrata</taxon>
        <taxon>Euteleostomi</taxon>
        <taxon>Actinopterygii</taxon>
        <taxon>Neopterygii</taxon>
        <taxon>Teleostei</taxon>
        <taxon>Ostariophysi</taxon>
        <taxon>Cypriniformes</taxon>
        <taxon>Cyprinidae</taxon>
        <taxon>Labeoninae</taxon>
        <taxon>Labeonini</taxon>
        <taxon>Labeo</taxon>
    </lineage>
</organism>
<feature type="region of interest" description="Disordered" evidence="1">
    <location>
        <begin position="57"/>
        <end position="80"/>
    </location>
</feature>
<dbReference type="Proteomes" id="UP000830375">
    <property type="component" value="Unassembled WGS sequence"/>
</dbReference>
<keyword evidence="2" id="KW-0648">Protein biosynthesis</keyword>
<dbReference type="GO" id="GO:0003743">
    <property type="term" value="F:translation initiation factor activity"/>
    <property type="evidence" value="ECO:0007669"/>
    <property type="project" value="UniProtKB-KW"/>
</dbReference>
<name>A0ABQ8L5Q5_LABRO</name>
<keyword evidence="3" id="KW-1185">Reference proteome</keyword>
<reference evidence="2 3" key="1">
    <citation type="submission" date="2022-01" db="EMBL/GenBank/DDBJ databases">
        <title>A high-quality chromosome-level genome assembly of rohu carp, Labeo rohita.</title>
        <authorList>
            <person name="Arick M.A. II"/>
            <person name="Hsu C.-Y."/>
            <person name="Magbanua Z."/>
            <person name="Pechanova O."/>
            <person name="Grover C."/>
            <person name="Miller E."/>
            <person name="Thrash A."/>
            <person name="Ezzel L."/>
            <person name="Alam S."/>
            <person name="Benzie J."/>
            <person name="Hamilton M."/>
            <person name="Karsi A."/>
            <person name="Lawrence M.L."/>
            <person name="Peterson D.G."/>
        </authorList>
    </citation>
    <scope>NUCLEOTIDE SEQUENCE [LARGE SCALE GENOMIC DNA]</scope>
    <source>
        <strain evidence="3">BAU-BD-2019</strain>
        <tissue evidence="2">Blood</tissue>
    </source>
</reference>